<evidence type="ECO:0000256" key="1">
    <source>
        <dbReference type="ARBA" id="ARBA00023002"/>
    </source>
</evidence>
<evidence type="ECO:0000259" key="3">
    <source>
        <dbReference type="Pfam" id="PF08125"/>
    </source>
</evidence>
<dbReference type="Proteomes" id="UP001218231">
    <property type="component" value="Plasmid unnamed1"/>
</dbReference>
<dbReference type="InterPro" id="IPR050988">
    <property type="entry name" value="Mannitol_DH/Oxidoreductase"/>
</dbReference>
<sequence>MSRISAQNLPANAALPAYDRAAKRIGIVHFGLGAFTRAHQAWYTDRAMEAFGGDWLIAGISLRSPTVGEQLNPQDGLYTLAEKSGEGTKLRVVGSVAEVIVAPENLARIKALLCAPTTHIVTFTVTEKGYCRRADGGLDLALAAQGFYPLLADAFAARKAAGIGGLTLLSCDNLADNGHQLKRLMGEYLAAHHPDLVDWVGAHCTFPCSMVDRIVPATTDADRAEVEGLLGLRDEGVVMTEPFSQWVIEDNFAGPRPAWDAVGAQIVGDVAPYETAKLRMLNGAHSALAYCGLVGGYTYVHQAVGDPALRAMALRLMREEAAPTIPAPEGMDLAAYADALIERFDNPALNHRLIQIAMDGSQKIPQRWLATLAAHQAQGRSCPAILSAIAAWIKHLRGQNGPVDDPRATELSVAAQNAEPVSGLFGPNGLIESDWVPNSAEVALIMEGLAR</sequence>
<proteinExistence type="predicted"/>
<protein>
    <submittedName>
        <fullName evidence="4">Mannitol dehydrogenase family protein</fullName>
    </submittedName>
</protein>
<keyword evidence="1" id="KW-0560">Oxidoreductase</keyword>
<dbReference type="PANTHER" id="PTHR43362:SF1">
    <property type="entry name" value="MANNITOL DEHYDROGENASE 2-RELATED"/>
    <property type="match status" value="1"/>
</dbReference>
<feature type="domain" description="Mannitol dehydrogenase N-terminal" evidence="2">
    <location>
        <begin position="26"/>
        <end position="260"/>
    </location>
</feature>
<dbReference type="EMBL" id="CP117418">
    <property type="protein sequence ID" value="WCT79542.1"/>
    <property type="molecule type" value="Genomic_DNA"/>
</dbReference>
<evidence type="ECO:0000313" key="4">
    <source>
        <dbReference type="EMBL" id="WCT79542.1"/>
    </source>
</evidence>
<dbReference type="PRINTS" id="PR00084">
    <property type="entry name" value="MTLDHDRGNASE"/>
</dbReference>
<dbReference type="Gene3D" id="1.10.1040.10">
    <property type="entry name" value="N-(1-d-carboxylethyl)-l-norvaline Dehydrogenase, domain 2"/>
    <property type="match status" value="1"/>
</dbReference>
<evidence type="ECO:0000259" key="2">
    <source>
        <dbReference type="Pfam" id="PF01232"/>
    </source>
</evidence>
<dbReference type="RefSeq" id="WP_273619816.1">
    <property type="nucleotide sequence ID" value="NZ_CP117418.1"/>
</dbReference>
<geneLocation type="plasmid" evidence="4 5">
    <name>unnamed1</name>
</geneLocation>
<dbReference type="PANTHER" id="PTHR43362">
    <property type="entry name" value="MANNITOL DEHYDROGENASE DSF1-RELATED"/>
    <property type="match status" value="1"/>
</dbReference>
<organism evidence="4 5">
    <name type="scientific">Novosphingobium humi</name>
    <dbReference type="NCBI Taxonomy" id="2282397"/>
    <lineage>
        <taxon>Bacteria</taxon>
        <taxon>Pseudomonadati</taxon>
        <taxon>Pseudomonadota</taxon>
        <taxon>Alphaproteobacteria</taxon>
        <taxon>Sphingomonadales</taxon>
        <taxon>Sphingomonadaceae</taxon>
        <taxon>Novosphingobium</taxon>
    </lineage>
</organism>
<dbReference type="InterPro" id="IPR013131">
    <property type="entry name" value="Mannitol_DH_N"/>
</dbReference>
<gene>
    <name evidence="4" type="ORF">PQ457_21380</name>
</gene>
<dbReference type="InterPro" id="IPR013118">
    <property type="entry name" value="Mannitol_DH_C"/>
</dbReference>
<dbReference type="InterPro" id="IPR036291">
    <property type="entry name" value="NAD(P)-bd_dom_sf"/>
</dbReference>
<feature type="domain" description="Mannitol dehydrogenase C-terminal" evidence="3">
    <location>
        <begin position="269"/>
        <end position="415"/>
    </location>
</feature>
<name>A0ABY7U3R7_9SPHN</name>
<dbReference type="InterPro" id="IPR008927">
    <property type="entry name" value="6-PGluconate_DH-like_C_sf"/>
</dbReference>
<dbReference type="InterPro" id="IPR000669">
    <property type="entry name" value="Mannitol_DH"/>
</dbReference>
<keyword evidence="5" id="KW-1185">Reference proteome</keyword>
<dbReference type="SUPFAM" id="SSF48179">
    <property type="entry name" value="6-phosphogluconate dehydrogenase C-terminal domain-like"/>
    <property type="match status" value="1"/>
</dbReference>
<keyword evidence="4" id="KW-0614">Plasmid</keyword>
<dbReference type="SUPFAM" id="SSF51735">
    <property type="entry name" value="NAD(P)-binding Rossmann-fold domains"/>
    <property type="match status" value="1"/>
</dbReference>
<accession>A0ABY7U3R7</accession>
<dbReference type="Pfam" id="PF01232">
    <property type="entry name" value="Mannitol_dh"/>
    <property type="match status" value="1"/>
</dbReference>
<dbReference type="InterPro" id="IPR013328">
    <property type="entry name" value="6PGD_dom2"/>
</dbReference>
<dbReference type="Pfam" id="PF08125">
    <property type="entry name" value="Mannitol_dh_C"/>
    <property type="match status" value="1"/>
</dbReference>
<reference evidence="4 5" key="1">
    <citation type="submission" date="2023-02" db="EMBL/GenBank/DDBJ databases">
        <title>Genome sequence of Novosphingobium humi KACC 19094.</title>
        <authorList>
            <person name="Kim S."/>
            <person name="Heo J."/>
            <person name="Kwon S.-W."/>
        </authorList>
    </citation>
    <scope>NUCLEOTIDE SEQUENCE [LARGE SCALE GENOMIC DNA]</scope>
    <source>
        <strain evidence="4 5">KACC 19094</strain>
        <plasmid evidence="4 5">unnamed1</plasmid>
    </source>
</reference>
<evidence type="ECO:0000313" key="5">
    <source>
        <dbReference type="Proteomes" id="UP001218231"/>
    </source>
</evidence>
<dbReference type="Gene3D" id="3.40.50.720">
    <property type="entry name" value="NAD(P)-binding Rossmann-like Domain"/>
    <property type="match status" value="1"/>
</dbReference>